<name>A0ABN5H1W8_9FIRM</name>
<evidence type="ECO:0000313" key="2">
    <source>
        <dbReference type="Proteomes" id="UP000325292"/>
    </source>
</evidence>
<sequence>MAVIRVSVMTLGPATYPILKKSVMQDLEDISPAQRLDKSFINKLIPIIHREFSPRMGKIFSRLLRI</sequence>
<keyword evidence="2" id="KW-1185">Reference proteome</keyword>
<organism evidence="1 2">
    <name type="scientific">Sulfobacillus thermotolerans</name>
    <dbReference type="NCBI Taxonomy" id="338644"/>
    <lineage>
        <taxon>Bacteria</taxon>
        <taxon>Bacillati</taxon>
        <taxon>Bacillota</taxon>
        <taxon>Clostridia</taxon>
        <taxon>Eubacteriales</taxon>
        <taxon>Clostridiales Family XVII. Incertae Sedis</taxon>
        <taxon>Sulfobacillus</taxon>
    </lineage>
</organism>
<proteinExistence type="predicted"/>
<dbReference type="EMBL" id="CP019454">
    <property type="protein sequence ID" value="AUW94735.1"/>
    <property type="molecule type" value="Genomic_DNA"/>
</dbReference>
<gene>
    <name evidence="1" type="ORF">BXT84_12925</name>
</gene>
<reference evidence="1 2" key="1">
    <citation type="journal article" date="2019" name="Sci. Rep.">
        <title>Sulfobacillus thermotolerans: new insights into resistance and metabolic capacities of acidophilic chemolithotrophs.</title>
        <authorList>
            <person name="Panyushkina A.E."/>
            <person name="Babenko V.V."/>
            <person name="Nikitina A.S."/>
            <person name="Selezneva O.V."/>
            <person name="Tsaplina I.A."/>
            <person name="Letarova M.A."/>
            <person name="Kostryukova E.S."/>
            <person name="Letarov A.V."/>
        </authorList>
    </citation>
    <scope>NUCLEOTIDE SEQUENCE [LARGE SCALE GENOMIC DNA]</scope>
    <source>
        <strain evidence="1 2">Kr1</strain>
    </source>
</reference>
<evidence type="ECO:0000313" key="1">
    <source>
        <dbReference type="EMBL" id="AUW94735.1"/>
    </source>
</evidence>
<protein>
    <submittedName>
        <fullName evidence="1">Uncharacterized protein</fullName>
    </submittedName>
</protein>
<accession>A0ABN5H1W8</accession>
<dbReference type="Proteomes" id="UP000325292">
    <property type="component" value="Chromosome"/>
</dbReference>